<feature type="domain" description="LysM" evidence="4">
    <location>
        <begin position="324"/>
        <end position="371"/>
    </location>
</feature>
<feature type="domain" description="LysM" evidence="4">
    <location>
        <begin position="155"/>
        <end position="203"/>
    </location>
</feature>
<feature type="region of interest" description="Disordered" evidence="3">
    <location>
        <begin position="41"/>
        <end position="65"/>
    </location>
</feature>
<dbReference type="Pfam" id="PF01476">
    <property type="entry name" value="LysM"/>
    <property type="match status" value="3"/>
</dbReference>
<dbReference type="InterPro" id="IPR018392">
    <property type="entry name" value="LysM"/>
</dbReference>
<evidence type="ECO:0000259" key="4">
    <source>
        <dbReference type="PROSITE" id="PS51782"/>
    </source>
</evidence>
<name>A0A3N4HW27_ASCIM</name>
<protein>
    <recommendedName>
        <fullName evidence="4">LysM domain-containing protein</fullName>
    </recommendedName>
</protein>
<evidence type="ECO:0000256" key="2">
    <source>
        <dbReference type="ARBA" id="ARBA00023026"/>
    </source>
</evidence>
<feature type="domain" description="LysM" evidence="4">
    <location>
        <begin position="73"/>
        <end position="120"/>
    </location>
</feature>
<evidence type="ECO:0000256" key="1">
    <source>
        <dbReference type="ARBA" id="ARBA00022669"/>
    </source>
</evidence>
<dbReference type="STRING" id="1160509.A0A3N4HW27"/>
<dbReference type="SMART" id="SM00257">
    <property type="entry name" value="LysM"/>
    <property type="match status" value="5"/>
</dbReference>
<dbReference type="PROSITE" id="PS51782">
    <property type="entry name" value="LYSM"/>
    <property type="match status" value="5"/>
</dbReference>
<dbReference type="CDD" id="cd00118">
    <property type="entry name" value="LysM"/>
    <property type="match status" value="3"/>
</dbReference>
<gene>
    <name evidence="5" type="ORF">BJ508DRAFT_333633</name>
</gene>
<keyword evidence="6" id="KW-1185">Reference proteome</keyword>
<dbReference type="InterPro" id="IPR036779">
    <property type="entry name" value="LysM_dom_sf"/>
</dbReference>
<organism evidence="5 6">
    <name type="scientific">Ascobolus immersus RN42</name>
    <dbReference type="NCBI Taxonomy" id="1160509"/>
    <lineage>
        <taxon>Eukaryota</taxon>
        <taxon>Fungi</taxon>
        <taxon>Dikarya</taxon>
        <taxon>Ascomycota</taxon>
        <taxon>Pezizomycotina</taxon>
        <taxon>Pezizomycetes</taxon>
        <taxon>Pezizales</taxon>
        <taxon>Ascobolaceae</taxon>
        <taxon>Ascobolus</taxon>
    </lineage>
</organism>
<feature type="compositionally biased region" description="Low complexity" evidence="3">
    <location>
        <begin position="41"/>
        <end position="58"/>
    </location>
</feature>
<dbReference type="InterPro" id="IPR052210">
    <property type="entry name" value="LysM1-like"/>
</dbReference>
<dbReference type="EMBL" id="ML119808">
    <property type="protein sequence ID" value="RPA73864.1"/>
    <property type="molecule type" value="Genomic_DNA"/>
</dbReference>
<sequence>MAAAWGITEAQFIEYNPSVGADCSGFVTGAEYCLEVNNGQPTTTIPTTTPNPTTTTTPAPSPTQDGLTKDCTSYYKVVANDNCPKIVSKYGAFTLEQFLSWNPGLGVDCSSIWVGYYVCVGIPGTPTTSITSTTTTTTPTGPSPTQDGIIASCTKYYKAVSGDTCPGIVLKNGNTFTEQQLKAWNPALGEDCSGIWASYFYCVAVPGTPTTPITTTVTTTTSTPTGPSPTQDGIIASCTKYYKAVSGDTCPGIVTKNGNTFTEQQLKTWNPALGSDCSGIWAGYHYCVAIPGTPTTPITTVTATTTTSSGPSPTQTGIIKTCTKYYKAVSGDSCEGIATKHKTFTTAQFISWNPDVGSTCNTLLVGYFYCIAIPGTPTTPLPTSTIKTTTTVVVGPSPTHSPIASNCNKYYQIKSGDTCEKIQTSQKVTAANLGKWNPFIDSKCTNIWVGYWICVGVKA</sequence>
<evidence type="ECO:0000313" key="5">
    <source>
        <dbReference type="EMBL" id="RPA73864.1"/>
    </source>
</evidence>
<dbReference type="AlphaFoldDB" id="A0A3N4HW27"/>
<keyword evidence="1" id="KW-0147">Chitin-binding</keyword>
<reference evidence="5 6" key="1">
    <citation type="journal article" date="2018" name="Nat. Ecol. Evol.">
        <title>Pezizomycetes genomes reveal the molecular basis of ectomycorrhizal truffle lifestyle.</title>
        <authorList>
            <person name="Murat C."/>
            <person name="Payen T."/>
            <person name="Noel B."/>
            <person name="Kuo A."/>
            <person name="Morin E."/>
            <person name="Chen J."/>
            <person name="Kohler A."/>
            <person name="Krizsan K."/>
            <person name="Balestrini R."/>
            <person name="Da Silva C."/>
            <person name="Montanini B."/>
            <person name="Hainaut M."/>
            <person name="Levati E."/>
            <person name="Barry K.W."/>
            <person name="Belfiori B."/>
            <person name="Cichocki N."/>
            <person name="Clum A."/>
            <person name="Dockter R.B."/>
            <person name="Fauchery L."/>
            <person name="Guy J."/>
            <person name="Iotti M."/>
            <person name="Le Tacon F."/>
            <person name="Lindquist E.A."/>
            <person name="Lipzen A."/>
            <person name="Malagnac F."/>
            <person name="Mello A."/>
            <person name="Molinier V."/>
            <person name="Miyauchi S."/>
            <person name="Poulain J."/>
            <person name="Riccioni C."/>
            <person name="Rubini A."/>
            <person name="Sitrit Y."/>
            <person name="Splivallo R."/>
            <person name="Traeger S."/>
            <person name="Wang M."/>
            <person name="Zifcakova L."/>
            <person name="Wipf D."/>
            <person name="Zambonelli A."/>
            <person name="Paolocci F."/>
            <person name="Nowrousian M."/>
            <person name="Ottonello S."/>
            <person name="Baldrian P."/>
            <person name="Spatafora J.W."/>
            <person name="Henrissat B."/>
            <person name="Nagy L.G."/>
            <person name="Aury J.M."/>
            <person name="Wincker P."/>
            <person name="Grigoriev I.V."/>
            <person name="Bonfante P."/>
            <person name="Martin F.M."/>
        </authorList>
    </citation>
    <scope>NUCLEOTIDE SEQUENCE [LARGE SCALE GENOMIC DNA]</scope>
    <source>
        <strain evidence="5 6">RN42</strain>
    </source>
</reference>
<dbReference type="SUPFAM" id="SSF54106">
    <property type="entry name" value="LysM domain"/>
    <property type="match status" value="5"/>
</dbReference>
<feature type="domain" description="LysM" evidence="4">
    <location>
        <begin position="240"/>
        <end position="288"/>
    </location>
</feature>
<dbReference type="Proteomes" id="UP000275078">
    <property type="component" value="Unassembled WGS sequence"/>
</dbReference>
<evidence type="ECO:0000256" key="3">
    <source>
        <dbReference type="SAM" id="MobiDB-lite"/>
    </source>
</evidence>
<dbReference type="GO" id="GO:0008061">
    <property type="term" value="F:chitin binding"/>
    <property type="evidence" value="ECO:0007669"/>
    <property type="project" value="UniProtKB-KW"/>
</dbReference>
<dbReference type="Gene3D" id="3.10.350.10">
    <property type="entry name" value="LysM domain"/>
    <property type="match status" value="6"/>
</dbReference>
<accession>A0A3N4HW27</accession>
<dbReference type="PANTHER" id="PTHR34997:SF1">
    <property type="entry name" value="PEPTIDOGLYCAN-BINDING LYSIN DOMAIN"/>
    <property type="match status" value="1"/>
</dbReference>
<proteinExistence type="predicted"/>
<dbReference type="PANTHER" id="PTHR34997">
    <property type="entry name" value="AM15"/>
    <property type="match status" value="1"/>
</dbReference>
<evidence type="ECO:0000313" key="6">
    <source>
        <dbReference type="Proteomes" id="UP000275078"/>
    </source>
</evidence>
<dbReference type="OrthoDB" id="2281372at2759"/>
<feature type="domain" description="LysM" evidence="4">
    <location>
        <begin position="409"/>
        <end position="455"/>
    </location>
</feature>
<keyword evidence="2" id="KW-0843">Virulence</keyword>